<sequence>MRIIHLLTIGFTCYCANVLAMVDIQHWTTSNGAQVYFVPASELPIVDLSVVFNAGSVHDEDKGGIALLTNGLLNEGANGLSADAIAEQFDNLGAIFGNDLDKEMSELSLRSLSDPAQLEPALTLFANLLAKPDFPPQAFERVRQQILLGLNSEEQSPNDIAGKAFQKAIYGKHPYANPKMGTVESVKALTPEMVKTFYQRYYVAKNATISLVGAIDRPTAERIAETLVKQLPAGEPAPALPAVADLQKAETIHIPYPATQTHILVGQPSHSRHDPDYFSLYVGNHILGGNGLVSRVSQEVREKRGLAYTAYSYFTPMEERGAFNAGLQTRNDQAQQALAVLRDTLQTFIDKGVTEAELIAAKKNITGGFPLKIDSNINIVNYLAVIGFYHLPLDYLQKFNDRIEAVTVESINAAFKTHLQLDKQVTVTVGNTAM</sequence>
<dbReference type="GO" id="GO:0046872">
    <property type="term" value="F:metal ion binding"/>
    <property type="evidence" value="ECO:0007669"/>
    <property type="project" value="InterPro"/>
</dbReference>
<keyword evidence="1" id="KW-0175">Coiled coil</keyword>
<dbReference type="PANTHER" id="PTHR11851">
    <property type="entry name" value="METALLOPROTEASE"/>
    <property type="match status" value="1"/>
</dbReference>
<dbReference type="AlphaFoldDB" id="A0A2N9YFA4"/>
<feature type="domain" description="Peptidase M16 N-terminal" evidence="2">
    <location>
        <begin position="45"/>
        <end position="182"/>
    </location>
</feature>
<organism evidence="4 5">
    <name type="scientific">Beggiatoa leptomitoformis</name>
    <dbReference type="NCBI Taxonomy" id="288004"/>
    <lineage>
        <taxon>Bacteria</taxon>
        <taxon>Pseudomonadati</taxon>
        <taxon>Pseudomonadota</taxon>
        <taxon>Gammaproteobacteria</taxon>
        <taxon>Thiotrichales</taxon>
        <taxon>Thiotrichaceae</taxon>
        <taxon>Beggiatoa</taxon>
    </lineage>
</organism>
<evidence type="ECO:0000313" key="5">
    <source>
        <dbReference type="Proteomes" id="UP000234271"/>
    </source>
</evidence>
<reference evidence="5" key="1">
    <citation type="submission" date="2016-12" db="EMBL/GenBank/DDBJ databases">
        <title>Complete Genome Sequence of Beggiatoa leptomitiformis D-401.</title>
        <authorList>
            <person name="Fomenkov A."/>
            <person name="Vincze T."/>
            <person name="Grabovich M."/>
            <person name="Anton B.P."/>
            <person name="Dubinina G."/>
            <person name="Orlova M."/>
            <person name="Belousova E."/>
            <person name="Roberts R.J."/>
        </authorList>
    </citation>
    <scope>NUCLEOTIDE SEQUENCE [LARGE SCALE GENOMIC DNA]</scope>
    <source>
        <strain evidence="5">D-401</strain>
    </source>
</reference>
<evidence type="ECO:0000256" key="1">
    <source>
        <dbReference type="SAM" id="Coils"/>
    </source>
</evidence>
<proteinExistence type="predicted"/>
<dbReference type="SUPFAM" id="SSF63411">
    <property type="entry name" value="LuxS/MPP-like metallohydrolase"/>
    <property type="match status" value="2"/>
</dbReference>
<dbReference type="Proteomes" id="UP000234271">
    <property type="component" value="Chromosome"/>
</dbReference>
<dbReference type="Pfam" id="PF05193">
    <property type="entry name" value="Peptidase_M16_C"/>
    <property type="match status" value="1"/>
</dbReference>
<evidence type="ECO:0000259" key="2">
    <source>
        <dbReference type="Pfam" id="PF00675"/>
    </source>
</evidence>
<dbReference type="KEGG" id="blep:AL038_13970"/>
<keyword evidence="5" id="KW-1185">Reference proteome</keyword>
<gene>
    <name evidence="4" type="ORF">BLE401_10285</name>
</gene>
<accession>A0A2N9YFA4</accession>
<feature type="coiled-coil region" evidence="1">
    <location>
        <begin position="324"/>
        <end position="351"/>
    </location>
</feature>
<dbReference type="InterPro" id="IPR011765">
    <property type="entry name" value="Pept_M16_N"/>
</dbReference>
<evidence type="ECO:0000313" key="4">
    <source>
        <dbReference type="EMBL" id="AUI69049.1"/>
    </source>
</evidence>
<dbReference type="STRING" id="288004.AL038_13970"/>
<dbReference type="InterPro" id="IPR011249">
    <property type="entry name" value="Metalloenz_LuxS/M16"/>
</dbReference>
<dbReference type="InterPro" id="IPR050361">
    <property type="entry name" value="MPP/UQCRC_Complex"/>
</dbReference>
<dbReference type="RefSeq" id="WP_062153815.1">
    <property type="nucleotide sequence ID" value="NZ_CP012373.2"/>
</dbReference>
<dbReference type="InterPro" id="IPR007863">
    <property type="entry name" value="Peptidase_M16_C"/>
</dbReference>
<feature type="domain" description="Peptidase M16 C-terminal" evidence="3">
    <location>
        <begin position="189"/>
        <end position="364"/>
    </location>
</feature>
<name>A0A2N9YFA4_9GAMM</name>
<dbReference type="EMBL" id="CP018889">
    <property type="protein sequence ID" value="AUI69049.1"/>
    <property type="molecule type" value="Genomic_DNA"/>
</dbReference>
<dbReference type="Pfam" id="PF00675">
    <property type="entry name" value="Peptidase_M16"/>
    <property type="match status" value="1"/>
</dbReference>
<dbReference type="Gene3D" id="3.30.830.10">
    <property type="entry name" value="Metalloenzyme, LuxS/M16 peptidase-like"/>
    <property type="match status" value="2"/>
</dbReference>
<protein>
    <submittedName>
        <fullName evidence="4">Insulinase family protein</fullName>
    </submittedName>
</protein>
<evidence type="ECO:0000259" key="3">
    <source>
        <dbReference type="Pfam" id="PF05193"/>
    </source>
</evidence>
<dbReference type="OrthoDB" id="9811314at2"/>
<dbReference type="PANTHER" id="PTHR11851:SF224">
    <property type="entry name" value="PROCESSING PROTEASE"/>
    <property type="match status" value="1"/>
</dbReference>